<dbReference type="NCBIfam" id="TIGR01750">
    <property type="entry name" value="fabZ"/>
    <property type="match status" value="1"/>
</dbReference>
<dbReference type="GO" id="GO:0016020">
    <property type="term" value="C:membrane"/>
    <property type="evidence" value="ECO:0007669"/>
    <property type="project" value="GOC"/>
</dbReference>
<evidence type="ECO:0000256" key="8">
    <source>
        <dbReference type="HAMAP-Rule" id="MF_00406"/>
    </source>
</evidence>
<dbReference type="GO" id="GO:0005737">
    <property type="term" value="C:cytoplasm"/>
    <property type="evidence" value="ECO:0007669"/>
    <property type="project" value="UniProtKB-SubCell"/>
</dbReference>
<evidence type="ECO:0000256" key="7">
    <source>
        <dbReference type="ARBA" id="ARBA00025049"/>
    </source>
</evidence>
<evidence type="ECO:0000313" key="9">
    <source>
        <dbReference type="EMBL" id="HGQ55055.1"/>
    </source>
</evidence>
<comment type="catalytic activity">
    <reaction evidence="8">
        <text>a (3R)-hydroxyacyl-[ACP] = a (2E)-enoyl-[ACP] + H2O</text>
        <dbReference type="Rhea" id="RHEA:13097"/>
        <dbReference type="Rhea" id="RHEA-COMP:9925"/>
        <dbReference type="Rhea" id="RHEA-COMP:9945"/>
        <dbReference type="ChEBI" id="CHEBI:15377"/>
        <dbReference type="ChEBI" id="CHEBI:78784"/>
        <dbReference type="ChEBI" id="CHEBI:78827"/>
        <dbReference type="EC" id="4.2.1.59"/>
    </reaction>
</comment>
<evidence type="ECO:0000256" key="2">
    <source>
        <dbReference type="ARBA" id="ARBA00022490"/>
    </source>
</evidence>
<reference evidence="9" key="1">
    <citation type="journal article" date="2020" name="mSystems">
        <title>Genome- and Community-Level Interaction Insights into Carbon Utilization and Element Cycling Functions of Hydrothermarchaeota in Hydrothermal Sediment.</title>
        <authorList>
            <person name="Zhou Z."/>
            <person name="Liu Y."/>
            <person name="Xu W."/>
            <person name="Pan J."/>
            <person name="Luo Z.H."/>
            <person name="Li M."/>
        </authorList>
    </citation>
    <scope>NUCLEOTIDE SEQUENCE [LARGE SCALE GENOMIC DNA]</scope>
    <source>
        <strain evidence="9">SpSt-655</strain>
    </source>
</reference>
<dbReference type="InterPro" id="IPR029069">
    <property type="entry name" value="HotDog_dom_sf"/>
</dbReference>
<dbReference type="CDD" id="cd01288">
    <property type="entry name" value="FabZ"/>
    <property type="match status" value="1"/>
</dbReference>
<dbReference type="EC" id="4.2.1.59" evidence="8"/>
<dbReference type="Gene3D" id="3.10.129.10">
    <property type="entry name" value="Hotdog Thioesterase"/>
    <property type="match status" value="1"/>
</dbReference>
<protein>
    <recommendedName>
        <fullName evidence="8">3-hydroxyacyl-[acyl-carrier-protein] dehydratase FabZ</fullName>
        <ecNumber evidence="8">4.2.1.59</ecNumber>
    </recommendedName>
    <alternativeName>
        <fullName evidence="8">(3R)-hydroxymyristoyl-[acyl-carrier-protein] dehydratase</fullName>
        <shortName evidence="8">(3R)-hydroxymyristoyl-ACP dehydrase</shortName>
    </alternativeName>
    <alternativeName>
        <fullName evidence="8">Beta-hydroxyacyl-ACP dehydratase</fullName>
    </alternativeName>
</protein>
<dbReference type="InterPro" id="IPR013114">
    <property type="entry name" value="FabA_FabZ"/>
</dbReference>
<keyword evidence="3 8" id="KW-0444">Lipid biosynthesis</keyword>
<evidence type="ECO:0000256" key="4">
    <source>
        <dbReference type="ARBA" id="ARBA00022556"/>
    </source>
</evidence>
<evidence type="ECO:0000256" key="5">
    <source>
        <dbReference type="ARBA" id="ARBA00023098"/>
    </source>
</evidence>
<dbReference type="EMBL" id="DTBX01000045">
    <property type="protein sequence ID" value="HGQ55055.1"/>
    <property type="molecule type" value="Genomic_DNA"/>
</dbReference>
<gene>
    <name evidence="8 9" type="primary">fabZ</name>
    <name evidence="9" type="ORF">ENU28_01150</name>
</gene>
<dbReference type="HAMAP" id="MF_00406">
    <property type="entry name" value="FabZ"/>
    <property type="match status" value="1"/>
</dbReference>
<comment type="subcellular location">
    <subcellularLocation>
        <location evidence="1 8">Cytoplasm</location>
    </subcellularLocation>
</comment>
<dbReference type="Pfam" id="PF07977">
    <property type="entry name" value="FabA"/>
    <property type="match status" value="1"/>
</dbReference>
<comment type="caution">
    <text evidence="9">The sequence shown here is derived from an EMBL/GenBank/DDBJ whole genome shotgun (WGS) entry which is preliminary data.</text>
</comment>
<dbReference type="GO" id="GO:0009245">
    <property type="term" value="P:lipid A biosynthetic process"/>
    <property type="evidence" value="ECO:0007669"/>
    <property type="project" value="UniProtKB-UniRule"/>
</dbReference>
<keyword evidence="2 8" id="KW-0963">Cytoplasm</keyword>
<feature type="active site" evidence="8">
    <location>
        <position position="46"/>
    </location>
</feature>
<proteinExistence type="inferred from homology"/>
<dbReference type="NCBIfam" id="NF000582">
    <property type="entry name" value="PRK00006.1"/>
    <property type="match status" value="1"/>
</dbReference>
<comment type="function">
    <text evidence="7 8">Involved in unsaturated fatty acids biosynthesis. Catalyzes the dehydration of short chain beta-hydroxyacyl-ACPs and long chain saturated and unsaturated beta-hydroxyacyl-ACPs.</text>
</comment>
<keyword evidence="4 8" id="KW-0441">Lipid A biosynthesis</keyword>
<dbReference type="AlphaFoldDB" id="A0A7V4FF24"/>
<dbReference type="PANTHER" id="PTHR30272:SF1">
    <property type="entry name" value="3-HYDROXYACYL-[ACYL-CARRIER-PROTEIN] DEHYDRATASE"/>
    <property type="match status" value="1"/>
</dbReference>
<keyword evidence="6 8" id="KW-0456">Lyase</keyword>
<evidence type="ECO:0000256" key="6">
    <source>
        <dbReference type="ARBA" id="ARBA00023239"/>
    </source>
</evidence>
<comment type="similarity">
    <text evidence="8">Belongs to the thioester dehydratase family. FabZ subfamily.</text>
</comment>
<sequence length="146" mass="16909">MDIEKIKEILPHRYPFLFLDKILNLEENKIVALKQVTYNEWFFIGHFPDFPIMPGVLMVEAMAQASGVLICKNLRMEEKDFVPLFLGIEKARFRKVVKPGDTLIIEAELKNKMGNIFKITGKIKVNEQIVCEGELILGFEKKEKIL</sequence>
<dbReference type="SUPFAM" id="SSF54637">
    <property type="entry name" value="Thioesterase/thiol ester dehydrase-isomerase"/>
    <property type="match status" value="1"/>
</dbReference>
<dbReference type="FunFam" id="3.10.129.10:FF:000001">
    <property type="entry name" value="3-hydroxyacyl-[acyl-carrier-protein] dehydratase FabZ"/>
    <property type="match status" value="1"/>
</dbReference>
<dbReference type="PANTHER" id="PTHR30272">
    <property type="entry name" value="3-HYDROXYACYL-[ACYL-CARRIER-PROTEIN] DEHYDRATASE"/>
    <property type="match status" value="1"/>
</dbReference>
<dbReference type="InterPro" id="IPR010084">
    <property type="entry name" value="FabZ"/>
</dbReference>
<evidence type="ECO:0000256" key="3">
    <source>
        <dbReference type="ARBA" id="ARBA00022516"/>
    </source>
</evidence>
<accession>A0A7V4FF24</accession>
<evidence type="ECO:0000256" key="1">
    <source>
        <dbReference type="ARBA" id="ARBA00004496"/>
    </source>
</evidence>
<name>A0A7V4FF24_UNCW3</name>
<dbReference type="GO" id="GO:0006633">
    <property type="term" value="P:fatty acid biosynthetic process"/>
    <property type="evidence" value="ECO:0007669"/>
    <property type="project" value="UniProtKB-UniRule"/>
</dbReference>
<dbReference type="GO" id="GO:0019171">
    <property type="term" value="F:(3R)-hydroxyacyl-[acyl-carrier-protein] dehydratase activity"/>
    <property type="evidence" value="ECO:0007669"/>
    <property type="project" value="UniProtKB-EC"/>
</dbReference>
<organism evidence="9">
    <name type="scientific">candidate division WOR-3 bacterium</name>
    <dbReference type="NCBI Taxonomy" id="2052148"/>
    <lineage>
        <taxon>Bacteria</taxon>
        <taxon>Bacteria division WOR-3</taxon>
    </lineage>
</organism>
<keyword evidence="5 8" id="KW-0443">Lipid metabolism</keyword>